<comment type="caution">
    <text evidence="4">The sequence shown here is derived from an EMBL/GenBank/DDBJ whole genome shotgun (WGS) entry which is preliminary data.</text>
</comment>
<dbReference type="eggNOG" id="COG0457">
    <property type="taxonomic scope" value="Bacteria"/>
</dbReference>
<evidence type="ECO:0008006" key="6">
    <source>
        <dbReference type="Google" id="ProtNLM"/>
    </source>
</evidence>
<protein>
    <recommendedName>
        <fullName evidence="6">Tetratricopeptide repeat protein</fullName>
    </recommendedName>
</protein>
<sequence>ATLAAGPQDETSLRQRARWLVAAGNRPALAALYLEAATPSPSPERRLLLGHLAEALMRWGEAEQWYASVPRGPGHDQATLRLAGAQGRLGRIDQALRTLHELQVDQAADGEFVRDSYLLEAELLERRDRGDEALATFGRALEVFEGDPALLYGRAMLHERAGRIAPALADLQRILDDDPDSAQALNAYGYALAEHRQRYREALPYLERALALAPDSAAILDSVGWVHLKLGRHASALDLLERAWARQRDPEIAAHLGEALWAAGRKAEAREAWRAGLRLDPDNAALRLALETHEP</sequence>
<evidence type="ECO:0000256" key="1">
    <source>
        <dbReference type="ARBA" id="ARBA00022737"/>
    </source>
</evidence>
<dbReference type="InterPro" id="IPR013105">
    <property type="entry name" value="TPR_2"/>
</dbReference>
<dbReference type="EMBL" id="AVCH01000049">
    <property type="protein sequence ID" value="KFN51692.1"/>
    <property type="molecule type" value="Genomic_DNA"/>
</dbReference>
<keyword evidence="1" id="KW-0677">Repeat</keyword>
<dbReference type="SMART" id="SM00028">
    <property type="entry name" value="TPR"/>
    <property type="match status" value="4"/>
</dbReference>
<dbReference type="InterPro" id="IPR019734">
    <property type="entry name" value="TPR_rpt"/>
</dbReference>
<keyword evidence="2 3" id="KW-0802">TPR repeat</keyword>
<dbReference type="PANTHER" id="PTHR12558:SF33">
    <property type="entry name" value="BLL7664 PROTEIN"/>
    <property type="match status" value="1"/>
</dbReference>
<evidence type="ECO:0000256" key="3">
    <source>
        <dbReference type="PROSITE-ProRule" id="PRU00339"/>
    </source>
</evidence>
<keyword evidence="5" id="KW-1185">Reference proteome</keyword>
<dbReference type="OrthoDB" id="9766710at2"/>
<accession>A0A091BJF7</accession>
<evidence type="ECO:0000313" key="5">
    <source>
        <dbReference type="Proteomes" id="UP000029392"/>
    </source>
</evidence>
<reference evidence="4 5" key="1">
    <citation type="submission" date="2013-09" db="EMBL/GenBank/DDBJ databases">
        <title>Genome sequencing of Arenimonas malthae.</title>
        <authorList>
            <person name="Chen F."/>
            <person name="Wang G."/>
        </authorList>
    </citation>
    <scope>NUCLEOTIDE SEQUENCE [LARGE SCALE GENOMIC DNA]</scope>
    <source>
        <strain evidence="4 5">CC-JY-1</strain>
    </source>
</reference>
<name>A0A091BJF7_9GAMM</name>
<dbReference type="RefSeq" id="WP_043800761.1">
    <property type="nucleotide sequence ID" value="NZ_AVCH01000049.1"/>
</dbReference>
<dbReference type="Gene3D" id="1.25.40.10">
    <property type="entry name" value="Tetratricopeptide repeat domain"/>
    <property type="match status" value="2"/>
</dbReference>
<evidence type="ECO:0000256" key="2">
    <source>
        <dbReference type="ARBA" id="ARBA00022803"/>
    </source>
</evidence>
<feature type="non-terminal residue" evidence="4">
    <location>
        <position position="1"/>
    </location>
</feature>
<proteinExistence type="predicted"/>
<dbReference type="PATRIC" id="fig|1384054.3.peg.642"/>
<gene>
    <name evidence="4" type="ORF">N790_14365</name>
</gene>
<evidence type="ECO:0000313" key="4">
    <source>
        <dbReference type="EMBL" id="KFN51692.1"/>
    </source>
</evidence>
<feature type="repeat" description="TPR" evidence="3">
    <location>
        <begin position="250"/>
        <end position="283"/>
    </location>
</feature>
<dbReference type="SUPFAM" id="SSF48452">
    <property type="entry name" value="TPR-like"/>
    <property type="match status" value="1"/>
</dbReference>
<dbReference type="PROSITE" id="PS50005">
    <property type="entry name" value="TPR"/>
    <property type="match status" value="1"/>
</dbReference>
<organism evidence="4 5">
    <name type="scientific">Arenimonas malthae CC-JY-1</name>
    <dbReference type="NCBI Taxonomy" id="1384054"/>
    <lineage>
        <taxon>Bacteria</taxon>
        <taxon>Pseudomonadati</taxon>
        <taxon>Pseudomonadota</taxon>
        <taxon>Gammaproteobacteria</taxon>
        <taxon>Lysobacterales</taxon>
        <taxon>Lysobacteraceae</taxon>
        <taxon>Arenimonas</taxon>
    </lineage>
</organism>
<dbReference type="AlphaFoldDB" id="A0A091BJF7"/>
<dbReference type="Proteomes" id="UP000029392">
    <property type="component" value="Unassembled WGS sequence"/>
</dbReference>
<dbReference type="InterPro" id="IPR011990">
    <property type="entry name" value="TPR-like_helical_dom_sf"/>
</dbReference>
<dbReference type="Pfam" id="PF13424">
    <property type="entry name" value="TPR_12"/>
    <property type="match status" value="1"/>
</dbReference>
<dbReference type="Pfam" id="PF07719">
    <property type="entry name" value="TPR_2"/>
    <property type="match status" value="1"/>
</dbReference>
<dbReference type="PANTHER" id="PTHR12558">
    <property type="entry name" value="CELL DIVISION CYCLE 16,23,27"/>
    <property type="match status" value="1"/>
</dbReference>